<feature type="signal peptide" evidence="1">
    <location>
        <begin position="1"/>
        <end position="19"/>
    </location>
</feature>
<evidence type="ECO:0000256" key="1">
    <source>
        <dbReference type="SAM" id="SignalP"/>
    </source>
</evidence>
<evidence type="ECO:0000259" key="2">
    <source>
        <dbReference type="Pfam" id="PF01979"/>
    </source>
</evidence>
<dbReference type="PANTHER" id="PTHR43135:SF3">
    <property type="entry name" value="ALPHA-D-RIBOSE 1-METHYLPHOSPHONATE 5-TRIPHOSPHATE DIPHOSPHATASE"/>
    <property type="match status" value="1"/>
</dbReference>
<organism evidence="3 4">
    <name type="scientific">Candidatus Geothrix odensensis</name>
    <dbReference type="NCBI Taxonomy" id="2954440"/>
    <lineage>
        <taxon>Bacteria</taxon>
        <taxon>Pseudomonadati</taxon>
        <taxon>Acidobacteriota</taxon>
        <taxon>Holophagae</taxon>
        <taxon>Holophagales</taxon>
        <taxon>Holophagaceae</taxon>
        <taxon>Geothrix</taxon>
    </lineage>
</organism>
<comment type="caution">
    <text evidence="3">The sequence shown here is derived from an EMBL/GenBank/DDBJ whole genome shotgun (WGS) entry which is preliminary data.</text>
</comment>
<dbReference type="Gene3D" id="3.20.20.140">
    <property type="entry name" value="Metal-dependent hydrolases"/>
    <property type="match status" value="1"/>
</dbReference>
<keyword evidence="1" id="KW-0732">Signal</keyword>
<evidence type="ECO:0000313" key="4">
    <source>
        <dbReference type="Proteomes" id="UP000709959"/>
    </source>
</evidence>
<reference evidence="3 4" key="1">
    <citation type="submission" date="2020-10" db="EMBL/GenBank/DDBJ databases">
        <title>Connecting structure to function with the recovery of over 1000 high-quality activated sludge metagenome-assembled genomes encoding full-length rRNA genes using long-read sequencing.</title>
        <authorList>
            <person name="Singleton C.M."/>
            <person name="Petriglieri F."/>
            <person name="Kristensen J.M."/>
            <person name="Kirkegaard R.H."/>
            <person name="Michaelsen T.Y."/>
            <person name="Andersen M.H."/>
            <person name="Karst S.M."/>
            <person name="Dueholm M.S."/>
            <person name="Nielsen P.H."/>
            <person name="Albertsen M."/>
        </authorList>
    </citation>
    <scope>NUCLEOTIDE SEQUENCE [LARGE SCALE GENOMIC DNA]</scope>
    <source>
        <strain evidence="3">OdNE_18-Q3-R46-58_MAXAC.008</strain>
    </source>
</reference>
<feature type="chain" id="PRO_5037136196" evidence="1">
    <location>
        <begin position="20"/>
        <end position="418"/>
    </location>
</feature>
<dbReference type="CDD" id="cd01299">
    <property type="entry name" value="Met_dep_hydrolase_A"/>
    <property type="match status" value="1"/>
</dbReference>
<gene>
    <name evidence="3" type="ORF">IPN91_13615</name>
</gene>
<dbReference type="AlphaFoldDB" id="A0A936F4F2"/>
<dbReference type="InterPro" id="IPR051781">
    <property type="entry name" value="Metallo-dep_Hydrolase"/>
</dbReference>
<evidence type="ECO:0000313" key="3">
    <source>
        <dbReference type="EMBL" id="MBK8573631.1"/>
    </source>
</evidence>
<dbReference type="SUPFAM" id="SSF51556">
    <property type="entry name" value="Metallo-dependent hydrolases"/>
    <property type="match status" value="1"/>
</dbReference>
<dbReference type="InterPro" id="IPR032466">
    <property type="entry name" value="Metal_Hydrolase"/>
</dbReference>
<dbReference type="InterPro" id="IPR011059">
    <property type="entry name" value="Metal-dep_hydrolase_composite"/>
</dbReference>
<name>A0A936F4F2_9BACT</name>
<dbReference type="Gene3D" id="2.30.40.10">
    <property type="entry name" value="Urease, subunit C, domain 1"/>
    <property type="match status" value="1"/>
</dbReference>
<dbReference type="InterPro" id="IPR006680">
    <property type="entry name" value="Amidohydro-rel"/>
</dbReference>
<sequence length="418" mass="44272">MSLRCLFACLLALSLPAQERPLILNAARLLNVRTGKLEAPGRLWIRGGRIQAGPPPAGAETLDLGNRTLLPGLIDCHTHLLFPAGLGELGYLKRSHGTLLLDGVVNARKVLEAGFTTVRDVGASAAFADVALRDAIARGDIPGPRLLVAGPALSITGGHGDLNGFPPHLHLGDEHIVDSPDQGRHAVRQWQKRGVDLIKLHATGGVLSNHDDPGAPSFSPPEFQAIVEEARRRGLDVCAHAHGDAGILEATLAGVRSIEHGSLLSPATAKEMKARGTFLVPTLYALESILLPGNPYKFPEGSLVKARAILPLRKAGFKVALETGVPIAYGTDIGVFEHGQVSADFRYLVSYGMTPLQALQSATLVAADLLRMGSEIGSLEPGRWADVIAVDGDPLTDISVLERVGFVMKAGKTIQIHP</sequence>
<feature type="domain" description="Amidohydrolase-related" evidence="2">
    <location>
        <begin position="68"/>
        <end position="413"/>
    </location>
</feature>
<dbReference type="SUPFAM" id="SSF51338">
    <property type="entry name" value="Composite domain of metallo-dependent hydrolases"/>
    <property type="match status" value="1"/>
</dbReference>
<dbReference type="Pfam" id="PF01979">
    <property type="entry name" value="Amidohydro_1"/>
    <property type="match status" value="1"/>
</dbReference>
<accession>A0A936F4F2</accession>
<dbReference type="Proteomes" id="UP000709959">
    <property type="component" value="Unassembled WGS sequence"/>
</dbReference>
<dbReference type="InterPro" id="IPR057744">
    <property type="entry name" value="OTAase-like"/>
</dbReference>
<dbReference type="PANTHER" id="PTHR43135">
    <property type="entry name" value="ALPHA-D-RIBOSE 1-METHYLPHOSPHONATE 5-TRIPHOSPHATE DIPHOSPHATASE"/>
    <property type="match status" value="1"/>
</dbReference>
<protein>
    <submittedName>
        <fullName evidence="3">Amidohydrolase family protein</fullName>
    </submittedName>
</protein>
<proteinExistence type="predicted"/>
<dbReference type="EMBL" id="JADKCH010000024">
    <property type="protein sequence ID" value="MBK8573631.1"/>
    <property type="molecule type" value="Genomic_DNA"/>
</dbReference>
<dbReference type="GO" id="GO:0016810">
    <property type="term" value="F:hydrolase activity, acting on carbon-nitrogen (but not peptide) bonds"/>
    <property type="evidence" value="ECO:0007669"/>
    <property type="project" value="InterPro"/>
</dbReference>